<keyword evidence="2" id="KW-1185">Reference proteome</keyword>
<gene>
    <name evidence="1" type="ORF">chiPu_0030631</name>
</gene>
<name>A0A401TUT6_CHIPU</name>
<dbReference type="EMBL" id="BEZZ01188486">
    <property type="protein sequence ID" value="GCC46412.1"/>
    <property type="molecule type" value="Genomic_DNA"/>
</dbReference>
<dbReference type="Proteomes" id="UP000287033">
    <property type="component" value="Unassembled WGS sequence"/>
</dbReference>
<feature type="non-terminal residue" evidence="1">
    <location>
        <position position="1"/>
    </location>
</feature>
<protein>
    <submittedName>
        <fullName evidence="1">Uncharacterized protein</fullName>
    </submittedName>
</protein>
<proteinExistence type="predicted"/>
<comment type="caution">
    <text evidence="1">The sequence shown here is derived from an EMBL/GenBank/DDBJ whole genome shotgun (WGS) entry which is preliminary data.</text>
</comment>
<evidence type="ECO:0000313" key="1">
    <source>
        <dbReference type="EMBL" id="GCC46412.1"/>
    </source>
</evidence>
<sequence>NNRCVRGRDQSAARFSRVTGPIRQSRVRPCAAARCRLRAKWRMPHAEGLRMEAAVRGGAE</sequence>
<dbReference type="AlphaFoldDB" id="A0A401TUT6"/>
<reference evidence="1 2" key="1">
    <citation type="journal article" date="2018" name="Nat. Ecol. Evol.">
        <title>Shark genomes provide insights into elasmobranch evolution and the origin of vertebrates.</title>
        <authorList>
            <person name="Hara Y"/>
            <person name="Yamaguchi K"/>
            <person name="Onimaru K"/>
            <person name="Kadota M"/>
            <person name="Koyanagi M"/>
            <person name="Keeley SD"/>
            <person name="Tatsumi K"/>
            <person name="Tanaka K"/>
            <person name="Motone F"/>
            <person name="Kageyama Y"/>
            <person name="Nozu R"/>
            <person name="Adachi N"/>
            <person name="Nishimura O"/>
            <person name="Nakagawa R"/>
            <person name="Tanegashima C"/>
            <person name="Kiyatake I"/>
            <person name="Matsumoto R"/>
            <person name="Murakumo K"/>
            <person name="Nishida K"/>
            <person name="Terakita A"/>
            <person name="Kuratani S"/>
            <person name="Sato K"/>
            <person name="Hyodo S Kuraku.S."/>
        </authorList>
    </citation>
    <scope>NUCLEOTIDE SEQUENCE [LARGE SCALE GENOMIC DNA]</scope>
</reference>
<accession>A0A401TUT6</accession>
<organism evidence="1 2">
    <name type="scientific">Chiloscyllium punctatum</name>
    <name type="common">Brownbanded bambooshark</name>
    <name type="synonym">Hemiscyllium punctatum</name>
    <dbReference type="NCBI Taxonomy" id="137246"/>
    <lineage>
        <taxon>Eukaryota</taxon>
        <taxon>Metazoa</taxon>
        <taxon>Chordata</taxon>
        <taxon>Craniata</taxon>
        <taxon>Vertebrata</taxon>
        <taxon>Chondrichthyes</taxon>
        <taxon>Elasmobranchii</taxon>
        <taxon>Galeomorphii</taxon>
        <taxon>Galeoidea</taxon>
        <taxon>Orectolobiformes</taxon>
        <taxon>Hemiscylliidae</taxon>
        <taxon>Chiloscyllium</taxon>
    </lineage>
</organism>
<evidence type="ECO:0000313" key="2">
    <source>
        <dbReference type="Proteomes" id="UP000287033"/>
    </source>
</evidence>